<gene>
    <name evidence="3" type="ORF">MTP13_01785</name>
</gene>
<dbReference type="EMBL" id="CP094533">
    <property type="protein sequence ID" value="UOE26536.1"/>
    <property type="molecule type" value="Genomic_DNA"/>
</dbReference>
<evidence type="ECO:0000313" key="3">
    <source>
        <dbReference type="EMBL" id="UOE26536.1"/>
    </source>
</evidence>
<proteinExistence type="predicted"/>
<evidence type="ECO:0000256" key="1">
    <source>
        <dbReference type="SAM" id="MobiDB-lite"/>
    </source>
</evidence>
<feature type="region of interest" description="Disordered" evidence="1">
    <location>
        <begin position="1"/>
        <end position="24"/>
    </location>
</feature>
<keyword evidence="4" id="KW-1185">Reference proteome</keyword>
<protein>
    <recommendedName>
        <fullName evidence="5">DUF1049 domain-containing protein</fullName>
    </recommendedName>
</protein>
<feature type="transmembrane region" description="Helical" evidence="2">
    <location>
        <begin position="121"/>
        <end position="142"/>
    </location>
</feature>
<evidence type="ECO:0000256" key="2">
    <source>
        <dbReference type="SAM" id="Phobius"/>
    </source>
</evidence>
<accession>A0ABY4AWQ2</accession>
<feature type="transmembrane region" description="Helical" evidence="2">
    <location>
        <begin position="82"/>
        <end position="101"/>
    </location>
</feature>
<organism evidence="3 4">
    <name type="scientific">Agromyces soli</name>
    <dbReference type="NCBI Taxonomy" id="659012"/>
    <lineage>
        <taxon>Bacteria</taxon>
        <taxon>Bacillati</taxon>
        <taxon>Actinomycetota</taxon>
        <taxon>Actinomycetes</taxon>
        <taxon>Micrococcales</taxon>
        <taxon>Microbacteriaceae</taxon>
        <taxon>Agromyces</taxon>
    </lineage>
</organism>
<name>A0ABY4AWQ2_9MICO</name>
<dbReference type="Proteomes" id="UP000831304">
    <property type="component" value="Chromosome"/>
</dbReference>
<dbReference type="RefSeq" id="WP_243569356.1">
    <property type="nucleotide sequence ID" value="NZ_BAAARD010000005.1"/>
</dbReference>
<sequence>MTKPTPDREAETNAEAEERAETEVLAPAATAEAEVLTPAATAETLVLAPVPPTPPAAPAAESRVEADAPSAPVEGPTIRWGALVWALLFLAIAGTTMWLLVSPERRDAVGDWLGSVHPLVLVLSGVIAVGVVIALFGIVGLIRRGERARRGHQAAGSSRSPSGVSSGGIGHASS</sequence>
<feature type="compositionally biased region" description="Basic and acidic residues" evidence="1">
    <location>
        <begin position="1"/>
        <end position="22"/>
    </location>
</feature>
<reference evidence="3 4" key="1">
    <citation type="submission" date="2022-03" db="EMBL/GenBank/DDBJ databases">
        <title>Agromyces sp. isolated from the gut of P. brevitarsis seulensis larvae.</title>
        <authorList>
            <person name="Won M."/>
            <person name="Kwon S.-W."/>
        </authorList>
    </citation>
    <scope>NUCLEOTIDE SEQUENCE [LARGE SCALE GENOMIC DNA]</scope>
    <source>
        <strain evidence="3 4">KACC 16215</strain>
    </source>
</reference>
<feature type="region of interest" description="Disordered" evidence="1">
    <location>
        <begin position="150"/>
        <end position="174"/>
    </location>
</feature>
<keyword evidence="2" id="KW-0472">Membrane</keyword>
<feature type="compositionally biased region" description="Gly residues" evidence="1">
    <location>
        <begin position="165"/>
        <end position="174"/>
    </location>
</feature>
<evidence type="ECO:0000313" key="4">
    <source>
        <dbReference type="Proteomes" id="UP000831304"/>
    </source>
</evidence>
<keyword evidence="2" id="KW-0812">Transmembrane</keyword>
<feature type="region of interest" description="Disordered" evidence="1">
    <location>
        <begin position="50"/>
        <end position="71"/>
    </location>
</feature>
<evidence type="ECO:0008006" key="5">
    <source>
        <dbReference type="Google" id="ProtNLM"/>
    </source>
</evidence>
<keyword evidence="2" id="KW-1133">Transmembrane helix</keyword>